<dbReference type="InParanoid" id="D8LPU1"/>
<dbReference type="AlphaFoldDB" id="D8LPU1"/>
<dbReference type="EMBL" id="FN648741">
    <property type="protein sequence ID" value="CBN77396.1"/>
    <property type="molecule type" value="Genomic_DNA"/>
</dbReference>
<accession>D8LPU1</accession>
<dbReference type="EMBL" id="FN649738">
    <property type="protein sequence ID" value="CBN77396.1"/>
    <property type="molecule type" value="Genomic_DNA"/>
</dbReference>
<keyword evidence="2" id="KW-1185">Reference proteome</keyword>
<name>D8LPU1_ECTSI</name>
<reference evidence="1 2" key="1">
    <citation type="journal article" date="2010" name="Nature">
        <title>The Ectocarpus genome and the independent evolution of multicellularity in brown algae.</title>
        <authorList>
            <person name="Cock J.M."/>
            <person name="Sterck L."/>
            <person name="Rouze P."/>
            <person name="Scornet D."/>
            <person name="Allen A.E."/>
            <person name="Amoutzias G."/>
            <person name="Anthouard V."/>
            <person name="Artiguenave F."/>
            <person name="Aury J.M."/>
            <person name="Badger J.H."/>
            <person name="Beszteri B."/>
            <person name="Billiau K."/>
            <person name="Bonnet E."/>
            <person name="Bothwell J.H."/>
            <person name="Bowler C."/>
            <person name="Boyen C."/>
            <person name="Brownlee C."/>
            <person name="Carrano C.J."/>
            <person name="Charrier B."/>
            <person name="Cho G.Y."/>
            <person name="Coelho S.M."/>
            <person name="Collen J."/>
            <person name="Corre E."/>
            <person name="Da Silva C."/>
            <person name="Delage L."/>
            <person name="Delaroque N."/>
            <person name="Dittami S.M."/>
            <person name="Doulbeau S."/>
            <person name="Elias M."/>
            <person name="Farnham G."/>
            <person name="Gachon C.M."/>
            <person name="Gschloessl B."/>
            <person name="Heesch S."/>
            <person name="Jabbari K."/>
            <person name="Jubin C."/>
            <person name="Kawai H."/>
            <person name="Kimura K."/>
            <person name="Kloareg B."/>
            <person name="Kupper F.C."/>
            <person name="Lang D."/>
            <person name="Le Bail A."/>
            <person name="Leblanc C."/>
            <person name="Lerouge P."/>
            <person name="Lohr M."/>
            <person name="Lopez P.J."/>
            <person name="Martens C."/>
            <person name="Maumus F."/>
            <person name="Michel G."/>
            <person name="Miranda-Saavedra D."/>
            <person name="Morales J."/>
            <person name="Moreau H."/>
            <person name="Motomura T."/>
            <person name="Nagasato C."/>
            <person name="Napoli C.A."/>
            <person name="Nelson D.R."/>
            <person name="Nyvall-Collen P."/>
            <person name="Peters A.F."/>
            <person name="Pommier C."/>
            <person name="Potin P."/>
            <person name="Poulain J."/>
            <person name="Quesneville H."/>
            <person name="Read B."/>
            <person name="Rensing S.A."/>
            <person name="Ritter A."/>
            <person name="Rousvoal S."/>
            <person name="Samanta M."/>
            <person name="Samson G."/>
            <person name="Schroeder D.C."/>
            <person name="Segurens B."/>
            <person name="Strittmatter M."/>
            <person name="Tonon T."/>
            <person name="Tregear J.W."/>
            <person name="Valentin K."/>
            <person name="von Dassow P."/>
            <person name="Yamagishi T."/>
            <person name="Van de Peer Y."/>
            <person name="Wincker P."/>
        </authorList>
    </citation>
    <scope>NUCLEOTIDE SEQUENCE [LARGE SCALE GENOMIC DNA]</scope>
    <source>
        <strain evidence="2">Ec32 / CCAP1310/4</strain>
    </source>
</reference>
<organism evidence="1 2">
    <name type="scientific">Ectocarpus siliculosus</name>
    <name type="common">Brown alga</name>
    <name type="synonym">Conferva siliculosa</name>
    <dbReference type="NCBI Taxonomy" id="2880"/>
    <lineage>
        <taxon>Eukaryota</taxon>
        <taxon>Sar</taxon>
        <taxon>Stramenopiles</taxon>
        <taxon>Ochrophyta</taxon>
        <taxon>PX clade</taxon>
        <taxon>Phaeophyceae</taxon>
        <taxon>Ectocarpales</taxon>
        <taxon>Ectocarpaceae</taxon>
        <taxon>Ectocarpus</taxon>
    </lineage>
</organism>
<gene>
    <name evidence="1" type="ORF">Esi_0053_0106</name>
</gene>
<sequence>MFCVLSTAASFKAICAEKGYSFETLSKAKYSTMMASRSPQQFHEYTIE</sequence>
<evidence type="ECO:0000313" key="1">
    <source>
        <dbReference type="EMBL" id="CBN77396.1"/>
    </source>
</evidence>
<evidence type="ECO:0000313" key="2">
    <source>
        <dbReference type="Proteomes" id="UP000002630"/>
    </source>
</evidence>
<proteinExistence type="predicted"/>
<dbReference type="Proteomes" id="UP000002630">
    <property type="component" value="Linkage Group LG13"/>
</dbReference>
<protein>
    <submittedName>
        <fullName evidence="1">Uncharacterized protein</fullName>
    </submittedName>
</protein>